<feature type="region of interest" description="Disordered" evidence="4">
    <location>
        <begin position="253"/>
        <end position="288"/>
    </location>
</feature>
<dbReference type="Pfam" id="PF10033">
    <property type="entry name" value="ATG13"/>
    <property type="match status" value="1"/>
</dbReference>
<evidence type="ECO:0000313" key="6">
    <source>
        <dbReference type="EMBL" id="KAH9837959.1"/>
    </source>
</evidence>
<feature type="domain" description="Autophagy-related protein 13 N-terminal" evidence="5">
    <location>
        <begin position="14"/>
        <end position="233"/>
    </location>
</feature>
<dbReference type="EMBL" id="JADCUA010000008">
    <property type="protein sequence ID" value="KAH9837959.1"/>
    <property type="molecule type" value="Genomic_DNA"/>
</dbReference>
<proteinExistence type="inferred from homology"/>
<dbReference type="RefSeq" id="XP_047779997.1">
    <property type="nucleotide sequence ID" value="XM_047923542.1"/>
</dbReference>
<feature type="compositionally biased region" description="Low complexity" evidence="4">
    <location>
        <begin position="279"/>
        <end position="288"/>
    </location>
</feature>
<feature type="compositionally biased region" description="Polar residues" evidence="4">
    <location>
        <begin position="348"/>
        <end position="361"/>
    </location>
</feature>
<feature type="region of interest" description="Disordered" evidence="4">
    <location>
        <begin position="638"/>
        <end position="736"/>
    </location>
</feature>
<dbReference type="InterPro" id="IPR036570">
    <property type="entry name" value="HORMA_dom_sf"/>
</dbReference>
<accession>A0ABQ8KIY2</accession>
<comment type="caution">
    <text evidence="6">The sequence shown here is derived from an EMBL/GenBank/DDBJ whole genome shotgun (WGS) entry which is preliminary data.</text>
</comment>
<dbReference type="Proteomes" id="UP000814176">
    <property type="component" value="Unassembled WGS sequence"/>
</dbReference>
<protein>
    <recommendedName>
        <fullName evidence="3">Autophagy-related protein 13</fullName>
    </recommendedName>
</protein>
<feature type="region of interest" description="Disordered" evidence="4">
    <location>
        <begin position="384"/>
        <end position="626"/>
    </location>
</feature>
<organism evidence="6 7">
    <name type="scientific">Rhodofomes roseus</name>
    <dbReference type="NCBI Taxonomy" id="34475"/>
    <lineage>
        <taxon>Eukaryota</taxon>
        <taxon>Fungi</taxon>
        <taxon>Dikarya</taxon>
        <taxon>Basidiomycota</taxon>
        <taxon>Agaricomycotina</taxon>
        <taxon>Agaricomycetes</taxon>
        <taxon>Polyporales</taxon>
        <taxon>Rhodofomes</taxon>
    </lineage>
</organism>
<feature type="compositionally biased region" description="Low complexity" evidence="4">
    <location>
        <begin position="414"/>
        <end position="450"/>
    </location>
</feature>
<evidence type="ECO:0000256" key="1">
    <source>
        <dbReference type="ARBA" id="ARBA00005246"/>
    </source>
</evidence>
<evidence type="ECO:0000256" key="4">
    <source>
        <dbReference type="SAM" id="MobiDB-lite"/>
    </source>
</evidence>
<keyword evidence="7" id="KW-1185">Reference proteome</keyword>
<evidence type="ECO:0000313" key="7">
    <source>
        <dbReference type="Proteomes" id="UP000814176"/>
    </source>
</evidence>
<feature type="compositionally biased region" description="Basic and acidic residues" evidence="4">
    <location>
        <begin position="569"/>
        <end position="582"/>
    </location>
</feature>
<evidence type="ECO:0000256" key="3">
    <source>
        <dbReference type="RuleBase" id="RU361214"/>
    </source>
</evidence>
<dbReference type="InterPro" id="IPR040182">
    <property type="entry name" value="ATG13"/>
</dbReference>
<comment type="similarity">
    <text evidence="1 3">Belongs to the ATG13 family. Fungi subfamily.</text>
</comment>
<evidence type="ECO:0000259" key="5">
    <source>
        <dbReference type="Pfam" id="PF10033"/>
    </source>
</evidence>
<feature type="region of interest" description="Disordered" evidence="4">
    <location>
        <begin position="303"/>
        <end position="328"/>
    </location>
</feature>
<name>A0ABQ8KIY2_9APHY</name>
<feature type="region of interest" description="Disordered" evidence="4">
    <location>
        <begin position="342"/>
        <end position="372"/>
    </location>
</feature>
<evidence type="ECO:0000256" key="2">
    <source>
        <dbReference type="ARBA" id="ARBA00023006"/>
    </source>
</evidence>
<feature type="compositionally biased region" description="Low complexity" evidence="4">
    <location>
        <begin position="460"/>
        <end position="476"/>
    </location>
</feature>
<dbReference type="InterPro" id="IPR018731">
    <property type="entry name" value="Atg13_N"/>
</dbReference>
<dbReference type="Gene3D" id="3.30.900.10">
    <property type="entry name" value="HORMA domain"/>
    <property type="match status" value="1"/>
</dbReference>
<dbReference type="PANTHER" id="PTHR13430:SF4">
    <property type="entry name" value="AUTOPHAGY-RELATED PROTEIN 13"/>
    <property type="match status" value="1"/>
</dbReference>
<feature type="compositionally biased region" description="Polar residues" evidence="4">
    <location>
        <begin position="303"/>
        <end position="316"/>
    </location>
</feature>
<sequence length="736" mass="77928">MSNETQKADQITYRFYTKLTLVVHHARATSEAPAEAKLDKWFNLETPDPEIFREQTRSYRSISTVQPVPGFQLQVLLCVPELASNQVLVYHAPNSSRLRIDPTPTHIVLESWDLSFHPEPLHARRSDDRSDITPPTIYKHGISLFRSIFTLLRILPAWKLARRRRTGGNRNGNFGIELRIVGQGQSRGEILGFDTPPAPGASPLAKEVHAFAPITHPTGSLSLSVTYLTAPHFELDALESLLSSRFLSDEGPDFTPTLAKNQQRDSLSTSPGSLPMRTSLPRSPPSASLADRFVVAPPISSRTTSFPTVGGSSPRMQSVALPSGSPRMQNVALPSVRRLSNAGMGTAGSASGLSDESSRQGAGSIRDDGPGVSALGVRYRVESFGGGRGTEYSSAQGPLPIRRQPMNPINPFKSSTLSSGSPSTHSPSPSLRQTSPLSSLPGGPSLPSRPAHTSPTSSRAGASAVPVAVKVSSSPVIPFRPSPPYAPSSLGDRRSLASAEGVAGGISESPGGTRKRYSSSFGHRYAATGGMGSEGSAGSGPREGERVAGASYLSANTDDDDISAFVQDIDARKPLQRLREQSESSPAESPVEPQSAAEPERPSDLLSRARTLSMPEPMLATEAAVDERLREMSDAFMSSLRGLDSRRRARGGIPSPGGRSTDARGTSGTPVEERQGGLPLDGARVSPANIGLPATYTRPRMGSTASIRSGFSVASGEVLGKMDPEVGDNPGRGGAS</sequence>
<dbReference type="PANTHER" id="PTHR13430">
    <property type="match status" value="1"/>
</dbReference>
<feature type="compositionally biased region" description="Low complexity" evidence="4">
    <location>
        <begin position="583"/>
        <end position="597"/>
    </location>
</feature>
<dbReference type="GeneID" id="72004274"/>
<keyword evidence="2 3" id="KW-0072">Autophagy</keyword>
<reference evidence="6 7" key="1">
    <citation type="journal article" date="2021" name="Environ. Microbiol.">
        <title>Gene family expansions and transcriptome signatures uncover fungal adaptations to wood decay.</title>
        <authorList>
            <person name="Hage H."/>
            <person name="Miyauchi S."/>
            <person name="Viragh M."/>
            <person name="Drula E."/>
            <person name="Min B."/>
            <person name="Chaduli D."/>
            <person name="Navarro D."/>
            <person name="Favel A."/>
            <person name="Norest M."/>
            <person name="Lesage-Meessen L."/>
            <person name="Balint B."/>
            <person name="Merenyi Z."/>
            <person name="de Eugenio L."/>
            <person name="Morin E."/>
            <person name="Martinez A.T."/>
            <person name="Baldrian P."/>
            <person name="Stursova M."/>
            <person name="Martinez M.J."/>
            <person name="Novotny C."/>
            <person name="Magnuson J.K."/>
            <person name="Spatafora J.W."/>
            <person name="Maurice S."/>
            <person name="Pangilinan J."/>
            <person name="Andreopoulos W."/>
            <person name="LaButti K."/>
            <person name="Hundley H."/>
            <person name="Na H."/>
            <person name="Kuo A."/>
            <person name="Barry K."/>
            <person name="Lipzen A."/>
            <person name="Henrissat B."/>
            <person name="Riley R."/>
            <person name="Ahrendt S."/>
            <person name="Nagy L.G."/>
            <person name="Grigoriev I.V."/>
            <person name="Martin F."/>
            <person name="Rosso M.N."/>
        </authorList>
    </citation>
    <scope>NUCLEOTIDE SEQUENCE [LARGE SCALE GENOMIC DNA]</scope>
    <source>
        <strain evidence="6 7">CIRM-BRFM 1785</strain>
    </source>
</reference>
<gene>
    <name evidence="6" type="ORF">C8Q71DRAFT_755372</name>
</gene>
<feature type="compositionally biased region" description="Polar residues" evidence="4">
    <location>
        <begin position="258"/>
        <end position="272"/>
    </location>
</feature>
<feature type="compositionally biased region" description="Gly residues" evidence="4">
    <location>
        <begin position="529"/>
        <end position="538"/>
    </location>
</feature>